<dbReference type="Gene3D" id="2.30.30.830">
    <property type="match status" value="1"/>
</dbReference>
<sequence length="208" mass="22928">MQQRIMNEKKGWSSFLMVGLGMAWVLIIPFWTVDVQAEPFPLPGQIAPMRQEAIKIPPVPDIPRTAPSAMELPSLGEGAQLVPQLPLTDGVTGVGYDPSGRRDPFAPIVQELQPGKIDTTLPPLQRVTLTELNLIAIVWGAYGYTAMVQTPEGHGYTVRRGTRIGQNSGVVSAITERGIIVQERFTDVYGKKQEREYVKLLHPKEGSE</sequence>
<evidence type="ECO:0000313" key="3">
    <source>
        <dbReference type="Proteomes" id="UP000593737"/>
    </source>
</evidence>
<evidence type="ECO:0000256" key="1">
    <source>
        <dbReference type="SAM" id="Phobius"/>
    </source>
</evidence>
<protein>
    <submittedName>
        <fullName evidence="2">Putative Type IV pilus assembly protein PilP</fullName>
    </submittedName>
</protein>
<dbReference type="EMBL" id="CP047423">
    <property type="protein sequence ID" value="QPD03137.1"/>
    <property type="molecule type" value="Genomic_DNA"/>
</dbReference>
<keyword evidence="1" id="KW-0812">Transmembrane</keyword>
<name>A0A7S8IXL6_9BACT</name>
<evidence type="ECO:0000313" key="2">
    <source>
        <dbReference type="EMBL" id="QPD03137.1"/>
    </source>
</evidence>
<feature type="transmembrane region" description="Helical" evidence="1">
    <location>
        <begin position="12"/>
        <end position="31"/>
    </location>
</feature>
<dbReference type="InterPro" id="IPR007446">
    <property type="entry name" value="PilP"/>
</dbReference>
<dbReference type="Proteomes" id="UP000593737">
    <property type="component" value="Chromosome"/>
</dbReference>
<keyword evidence="1" id="KW-0472">Membrane</keyword>
<keyword evidence="1" id="KW-1133">Transmembrane helix</keyword>
<gene>
    <name evidence="2" type="ORF">Nkreftii_000911</name>
</gene>
<accession>A0A7S8IXL6</accession>
<proteinExistence type="predicted"/>
<dbReference type="KEGG" id="nkf:Nkreftii_000911"/>
<organism evidence="2 3">
    <name type="scientific">Candidatus Nitrospira kreftii</name>
    <dbReference type="NCBI Taxonomy" id="2652173"/>
    <lineage>
        <taxon>Bacteria</taxon>
        <taxon>Pseudomonadati</taxon>
        <taxon>Nitrospirota</taxon>
        <taxon>Nitrospiria</taxon>
        <taxon>Nitrospirales</taxon>
        <taxon>Nitrospiraceae</taxon>
        <taxon>Nitrospira</taxon>
    </lineage>
</organism>
<dbReference type="Pfam" id="PF04351">
    <property type="entry name" value="PilP"/>
    <property type="match status" value="1"/>
</dbReference>
<dbReference type="AlphaFoldDB" id="A0A7S8IXL6"/>
<reference evidence="2 3" key="1">
    <citation type="journal article" date="2020" name="ISME J.">
        <title>Enrichment and physiological characterization of a novel comammox Nitrospira indicates ammonium inhibition of complete nitrification.</title>
        <authorList>
            <person name="Sakoula D."/>
            <person name="Koch H."/>
            <person name="Frank J."/>
            <person name="Jetten M.S.M."/>
            <person name="van Kessel M.A.H.J."/>
            <person name="Lucker S."/>
        </authorList>
    </citation>
    <scope>NUCLEOTIDE SEQUENCE [LARGE SCALE GENOMIC DNA]</scope>
    <source>
        <strain evidence="2">Comreactor17</strain>
    </source>
</reference>